<evidence type="ECO:0000313" key="13">
    <source>
        <dbReference type="Proteomes" id="UP001165080"/>
    </source>
</evidence>
<feature type="compositionally biased region" description="Low complexity" evidence="7">
    <location>
        <begin position="478"/>
        <end position="494"/>
    </location>
</feature>
<dbReference type="GO" id="GO:0005829">
    <property type="term" value="C:cytosol"/>
    <property type="evidence" value="ECO:0007669"/>
    <property type="project" value="TreeGrafter"/>
</dbReference>
<keyword evidence="3" id="KW-0479">Metal-binding</keyword>
<evidence type="ECO:0000259" key="9">
    <source>
        <dbReference type="Pfam" id="PF05193"/>
    </source>
</evidence>
<dbReference type="InterPro" id="IPR050626">
    <property type="entry name" value="Peptidase_M16"/>
</dbReference>
<evidence type="ECO:0008006" key="14">
    <source>
        <dbReference type="Google" id="ProtNLM"/>
    </source>
</evidence>
<evidence type="ECO:0000256" key="4">
    <source>
        <dbReference type="ARBA" id="ARBA00022801"/>
    </source>
</evidence>
<gene>
    <name evidence="12" type="primary">PLEST009718</name>
    <name evidence="12" type="ORF">PLESTB_001443600</name>
</gene>
<feature type="domain" description="Peptidase M16 N-terminal" evidence="8">
    <location>
        <begin position="53"/>
        <end position="190"/>
    </location>
</feature>
<evidence type="ECO:0000259" key="10">
    <source>
        <dbReference type="Pfam" id="PF16187"/>
    </source>
</evidence>
<dbReference type="EMBL" id="BRXU01000026">
    <property type="protein sequence ID" value="GLC59066.1"/>
    <property type="molecule type" value="Genomic_DNA"/>
</dbReference>
<feature type="compositionally biased region" description="Basic and acidic residues" evidence="7">
    <location>
        <begin position="1312"/>
        <end position="1329"/>
    </location>
</feature>
<keyword evidence="5" id="KW-0862">Zinc</keyword>
<protein>
    <recommendedName>
        <fullName evidence="14">Insulin-degrading enzyme</fullName>
    </recommendedName>
</protein>
<dbReference type="FunFam" id="3.30.830.10:FF:000005">
    <property type="entry name" value="nardilysin isoform X1"/>
    <property type="match status" value="1"/>
</dbReference>
<keyword evidence="2" id="KW-0645">Protease</keyword>
<dbReference type="Pfam" id="PF05193">
    <property type="entry name" value="Peptidase_M16_C"/>
    <property type="match status" value="1"/>
</dbReference>
<dbReference type="PANTHER" id="PTHR43690:SF18">
    <property type="entry name" value="INSULIN-DEGRADING ENZYME-RELATED"/>
    <property type="match status" value="1"/>
</dbReference>
<feature type="domain" description="Peptidase M16 middle/third" evidence="10">
    <location>
        <begin position="403"/>
        <end position="469"/>
    </location>
</feature>
<feature type="compositionally biased region" description="Low complexity" evidence="7">
    <location>
        <begin position="843"/>
        <end position="856"/>
    </location>
</feature>
<dbReference type="GO" id="GO:0043171">
    <property type="term" value="P:peptide catabolic process"/>
    <property type="evidence" value="ECO:0007669"/>
    <property type="project" value="TreeGrafter"/>
</dbReference>
<comment type="caution">
    <text evidence="12">The sequence shown here is derived from an EMBL/GenBank/DDBJ whole genome shotgun (WGS) entry which is preliminary data.</text>
</comment>
<accession>A0A9W6BV56</accession>
<dbReference type="FunFam" id="3.30.830.10:FF:000004">
    <property type="entry name" value="Putative insulin-degrading enzyme"/>
    <property type="match status" value="1"/>
</dbReference>
<feature type="compositionally biased region" description="Pro residues" evidence="7">
    <location>
        <begin position="803"/>
        <end position="815"/>
    </location>
</feature>
<dbReference type="Gene3D" id="3.30.830.10">
    <property type="entry name" value="Metalloenzyme, LuxS/M16 peptidase-like"/>
    <property type="match status" value="5"/>
</dbReference>
<reference evidence="12 13" key="1">
    <citation type="journal article" date="2023" name="Commun. Biol.">
        <title>Reorganization of the ancestral sex-determining regions during the evolution of trioecy in Pleodorina starrii.</title>
        <authorList>
            <person name="Takahashi K."/>
            <person name="Suzuki S."/>
            <person name="Kawai-Toyooka H."/>
            <person name="Yamamoto K."/>
            <person name="Hamaji T."/>
            <person name="Ootsuki R."/>
            <person name="Yamaguchi H."/>
            <person name="Kawachi M."/>
            <person name="Higashiyama T."/>
            <person name="Nozaki H."/>
        </authorList>
    </citation>
    <scope>NUCLEOTIDE SEQUENCE [LARGE SCALE GENOMIC DNA]</scope>
    <source>
        <strain evidence="12 13">NIES-4479</strain>
    </source>
</reference>
<dbReference type="SUPFAM" id="SSF63411">
    <property type="entry name" value="LuxS/MPP-like metallohydrolase"/>
    <property type="match status" value="5"/>
</dbReference>
<dbReference type="InterPro" id="IPR011765">
    <property type="entry name" value="Pept_M16_N"/>
</dbReference>
<dbReference type="Proteomes" id="UP001165080">
    <property type="component" value="Unassembled WGS sequence"/>
</dbReference>
<evidence type="ECO:0000256" key="7">
    <source>
        <dbReference type="SAM" id="MobiDB-lite"/>
    </source>
</evidence>
<feature type="domain" description="Coenzyme PQQ synthesis protein F-like C-terminal lobe" evidence="11">
    <location>
        <begin position="910"/>
        <end position="973"/>
    </location>
</feature>
<dbReference type="Pfam" id="PF16187">
    <property type="entry name" value="Peptidase_M16_M"/>
    <property type="match status" value="2"/>
</dbReference>
<feature type="region of interest" description="Disordered" evidence="7">
    <location>
        <begin position="1"/>
        <end position="33"/>
    </location>
</feature>
<feature type="region of interest" description="Disordered" evidence="7">
    <location>
        <begin position="468"/>
        <end position="494"/>
    </location>
</feature>
<comment type="similarity">
    <text evidence="1">Belongs to the peptidase M16 family.</text>
</comment>
<evidence type="ECO:0000259" key="8">
    <source>
        <dbReference type="Pfam" id="PF00675"/>
    </source>
</evidence>
<dbReference type="InterPro" id="IPR032632">
    <property type="entry name" value="Peptidase_M16_M"/>
</dbReference>
<dbReference type="InterPro" id="IPR054734">
    <property type="entry name" value="PqqF-like_C_4"/>
</dbReference>
<dbReference type="GO" id="GO:0005739">
    <property type="term" value="C:mitochondrion"/>
    <property type="evidence" value="ECO:0007669"/>
    <property type="project" value="TreeGrafter"/>
</dbReference>
<keyword evidence="13" id="KW-1185">Reference proteome</keyword>
<evidence type="ECO:0000256" key="6">
    <source>
        <dbReference type="ARBA" id="ARBA00023049"/>
    </source>
</evidence>
<feature type="compositionally biased region" description="Low complexity" evidence="7">
    <location>
        <begin position="1330"/>
        <end position="1341"/>
    </location>
</feature>
<dbReference type="InterPro" id="IPR011249">
    <property type="entry name" value="Metalloenz_LuxS/M16"/>
</dbReference>
<feature type="domain" description="Peptidase M16 middle/third" evidence="10">
    <location>
        <begin position="514"/>
        <end position="729"/>
    </location>
</feature>
<evidence type="ECO:0000256" key="5">
    <source>
        <dbReference type="ARBA" id="ARBA00022833"/>
    </source>
</evidence>
<keyword evidence="6" id="KW-0482">Metalloprotease</keyword>
<name>A0A9W6BV56_9CHLO</name>
<organism evidence="12 13">
    <name type="scientific">Pleodorina starrii</name>
    <dbReference type="NCBI Taxonomy" id="330485"/>
    <lineage>
        <taxon>Eukaryota</taxon>
        <taxon>Viridiplantae</taxon>
        <taxon>Chlorophyta</taxon>
        <taxon>core chlorophytes</taxon>
        <taxon>Chlorophyceae</taxon>
        <taxon>CS clade</taxon>
        <taxon>Chlamydomonadales</taxon>
        <taxon>Volvocaceae</taxon>
        <taxon>Pleodorina</taxon>
    </lineage>
</organism>
<dbReference type="InterPro" id="IPR007863">
    <property type="entry name" value="Peptidase_M16_C"/>
</dbReference>
<sequence length="1341" mass="143384">MPQSGGAQSRLGCEGAPHAGGSESPTAKIDGSFIKPANDDMSYRHFTLPNRLRVLLVSDPTTDKAGAAMDVRVGSLSDPDALPGLAHFTEHMLFYSSEKYPEEDEYTKFISDRGGSTNAYTAGEHTNYHFDINWESLAPALDRFAQFFIAPTISRDGIEREVKAVDSEHGKNLLSDAWRKAQVNKATANPAHPWARFSTGNRETLYTAPLASGTDPRDAVVDFYSRHYSADRCALAVLGRQPLGELEEMVRSMFSAVPNKELPPPTFGGDVFLDEQQGVLIRVVPVREGQSLELTWQVPSTERLFREQPQGYLSHLLGHEGEGSVFALLKAQGLASALWSGESSGAMSFASFFTVHVDLTEDGQRRIKDVAATVFRYLELLRQPGGISERIWEESRGLAQLHFDTRDRSKPLSYCTSLANGLQIYPPEILLPVMYGVPLEFSPSAIREFLELLTPRRVRALWSSKLHATKDKNKDTQPAAAEAEEAAAAAPAAPAEAARVAEAAEAEAKVAGPQELLTEPVYGTRYGIGPLPEDWLAAWEAAKPEEEPRLHLPAPNRFIPTDLSLADDEAAAAPPNPPTIALAVPGRIRLWHKPETRFKQPKAVLYLDVQTPEAYTSPRAVVMTRMFTKLMLDYLNEVAYPAQQAGLDYNLLNTQSGWQLLLGGYNHKLPELLKEVLDRLATFKVLPDRFEFVREGLVKEYANQLHTQPYSWAMYRAEMLTTSRRWPVELYGKVAASITADELQAFVKRLCSRCFVEGLAAGNLRRREVLHLGALLLGCLREGCGAEPLHPAEAPDIRVLSLPPTPDNTPTPGPTSTPGTSAETKATKAPAAAEAAGGGGAGDSTSSSSSSSAAAAAACGGGGGGGGFQAVSGGWLFAEDVPAGQDENSAAVVLYQVGPDDLRLNALRSLLVHLAKRDAFNELRTRQQLGYIVSLHGGAEHGVAYLEMLVQSNAYDAAELGRRLDDFMDNFLETGLPAKCGLTKQSPPPPPQQQQQPTQDPAAGGAGGDDTPSGGGSGGSGGSDPAAPAAPAAAPSSAPSAPSSSSDPPLSEFQVAVEELAKAKLEKPKKLGDLANRWWSEVQLGSYCFDRQEAEVAQLRSLTPRELISFAREVLTGEQHQQQQHQQQAAFGAGSVPTAAATPVRHCRRLSVHIRGKGEEARAAQQQQQQQQQGEQQQRGEQQQQGEQGAAADAATALSCGGGDSGGTAAAAGAAAAPSESSAGSGNAAAPACPSPPPAAAAPTTTTSRPRRPYALIPTDDPFCWKRGCVAMPSVRALWAARRAAAAAAAGAGAAPGAAVAAALIPSPLPDRVAEEEVERSWREEKEARQQQQGEQQQGQK</sequence>
<dbReference type="Pfam" id="PF00675">
    <property type="entry name" value="Peptidase_M16"/>
    <property type="match status" value="1"/>
</dbReference>
<evidence type="ECO:0000256" key="3">
    <source>
        <dbReference type="ARBA" id="ARBA00022723"/>
    </source>
</evidence>
<feature type="compositionally biased region" description="Low complexity" evidence="7">
    <location>
        <begin position="1163"/>
        <end position="1194"/>
    </location>
</feature>
<dbReference type="PANTHER" id="PTHR43690">
    <property type="entry name" value="NARDILYSIN"/>
    <property type="match status" value="1"/>
</dbReference>
<feature type="region of interest" description="Disordered" evidence="7">
    <location>
        <begin position="797"/>
        <end position="856"/>
    </location>
</feature>
<evidence type="ECO:0000313" key="12">
    <source>
        <dbReference type="EMBL" id="GLC59066.1"/>
    </source>
</evidence>
<feature type="region of interest" description="Disordered" evidence="7">
    <location>
        <begin position="1218"/>
        <end position="1254"/>
    </location>
</feature>
<feature type="compositionally biased region" description="Low complexity" evidence="7">
    <location>
        <begin position="1218"/>
        <end position="1232"/>
    </location>
</feature>
<feature type="compositionally biased region" description="Low complexity" evidence="7">
    <location>
        <begin position="1023"/>
        <end position="1049"/>
    </location>
</feature>
<dbReference type="Pfam" id="PF22456">
    <property type="entry name" value="PqqF-like_C_4"/>
    <property type="match status" value="1"/>
</dbReference>
<feature type="region of interest" description="Disordered" evidence="7">
    <location>
        <begin position="1309"/>
        <end position="1341"/>
    </location>
</feature>
<feature type="region of interest" description="Disordered" evidence="7">
    <location>
        <begin position="1157"/>
        <end position="1194"/>
    </location>
</feature>
<dbReference type="GO" id="GO:0051603">
    <property type="term" value="P:proteolysis involved in protein catabolic process"/>
    <property type="evidence" value="ECO:0007669"/>
    <property type="project" value="TreeGrafter"/>
</dbReference>
<evidence type="ECO:0000256" key="2">
    <source>
        <dbReference type="ARBA" id="ARBA00022670"/>
    </source>
</evidence>
<proteinExistence type="inferred from homology"/>
<feature type="domain" description="Peptidase M16 C-terminal" evidence="9">
    <location>
        <begin position="217"/>
        <end position="395"/>
    </location>
</feature>
<keyword evidence="4" id="KW-0378">Hydrolase</keyword>
<evidence type="ECO:0000259" key="11">
    <source>
        <dbReference type="Pfam" id="PF22456"/>
    </source>
</evidence>
<evidence type="ECO:0000256" key="1">
    <source>
        <dbReference type="ARBA" id="ARBA00007261"/>
    </source>
</evidence>
<feature type="region of interest" description="Disordered" evidence="7">
    <location>
        <begin position="978"/>
        <end position="1051"/>
    </location>
</feature>
<feature type="compositionally biased region" description="Gly residues" evidence="7">
    <location>
        <begin position="1004"/>
        <end position="1022"/>
    </location>
</feature>
<feature type="compositionally biased region" description="Low complexity" evidence="7">
    <location>
        <begin position="993"/>
        <end position="1003"/>
    </location>
</feature>
<dbReference type="GO" id="GO:0046872">
    <property type="term" value="F:metal ion binding"/>
    <property type="evidence" value="ECO:0007669"/>
    <property type="project" value="UniProtKB-KW"/>
</dbReference>
<dbReference type="GO" id="GO:0004222">
    <property type="term" value="F:metalloendopeptidase activity"/>
    <property type="evidence" value="ECO:0007669"/>
    <property type="project" value="TreeGrafter"/>
</dbReference>